<dbReference type="Proteomes" id="UP000014480">
    <property type="component" value="Unassembled WGS sequence"/>
</dbReference>
<dbReference type="AlphaFoldDB" id="A0A484G7I1"/>
<keyword evidence="3" id="KW-1185">Reference proteome</keyword>
<feature type="chain" id="PRO_5019807339" evidence="1">
    <location>
        <begin position="17"/>
        <end position="71"/>
    </location>
</feature>
<proteinExistence type="predicted"/>
<protein>
    <submittedName>
        <fullName evidence="2">Uncharacterized protein</fullName>
    </submittedName>
</protein>
<sequence length="71" mass="7428">MRFYHVFFFFLATAMAAPDTGTPALREPPTPRQALRSCCSSGTGGCFCDCVSGCVGARSCGEGSSGDQICH</sequence>
<organism evidence="2 3">
    <name type="scientific">Colletotrichum orbiculare (strain 104-T / ATCC 96160 / CBS 514.97 / LARS 414 / MAFF 240422)</name>
    <name type="common">Cucumber anthracnose fungus</name>
    <name type="synonym">Colletotrichum lagenarium</name>
    <dbReference type="NCBI Taxonomy" id="1213857"/>
    <lineage>
        <taxon>Eukaryota</taxon>
        <taxon>Fungi</taxon>
        <taxon>Dikarya</taxon>
        <taxon>Ascomycota</taxon>
        <taxon>Pezizomycotina</taxon>
        <taxon>Sordariomycetes</taxon>
        <taxon>Hypocreomycetidae</taxon>
        <taxon>Glomerellales</taxon>
        <taxon>Glomerellaceae</taxon>
        <taxon>Colletotrichum</taxon>
        <taxon>Colletotrichum orbiculare species complex</taxon>
    </lineage>
</organism>
<dbReference type="EMBL" id="AMCV02000001">
    <property type="protein sequence ID" value="TDZ25870.1"/>
    <property type="molecule type" value="Genomic_DNA"/>
</dbReference>
<keyword evidence="1" id="KW-0732">Signal</keyword>
<name>A0A484G7I1_COLOR</name>
<evidence type="ECO:0000256" key="1">
    <source>
        <dbReference type="SAM" id="SignalP"/>
    </source>
</evidence>
<feature type="signal peptide" evidence="1">
    <location>
        <begin position="1"/>
        <end position="16"/>
    </location>
</feature>
<reference evidence="3" key="2">
    <citation type="journal article" date="2019" name="Mol. Plant Microbe Interact.">
        <title>Genome sequence resources for four phytopathogenic fungi from the Colletotrichum orbiculare species complex.</title>
        <authorList>
            <person name="Gan P."/>
            <person name="Tsushima A."/>
            <person name="Narusaka M."/>
            <person name="Narusaka Y."/>
            <person name="Takano Y."/>
            <person name="Kubo Y."/>
            <person name="Shirasu K."/>
        </authorList>
    </citation>
    <scope>GENOME REANNOTATION</scope>
    <source>
        <strain evidence="3">104-T / ATCC 96160 / CBS 514.97 / LARS 414 / MAFF 240422</strain>
    </source>
</reference>
<comment type="caution">
    <text evidence="2">The sequence shown here is derived from an EMBL/GenBank/DDBJ whole genome shotgun (WGS) entry which is preliminary data.</text>
</comment>
<reference evidence="3" key="1">
    <citation type="journal article" date="2013" name="New Phytol.">
        <title>Comparative genomic and transcriptomic analyses reveal the hemibiotrophic stage shift of Colletotrichum fungi.</title>
        <authorList>
            <person name="Gan P."/>
            <person name="Ikeda K."/>
            <person name="Irieda H."/>
            <person name="Narusaka M."/>
            <person name="O'Connell R.J."/>
            <person name="Narusaka Y."/>
            <person name="Takano Y."/>
            <person name="Kubo Y."/>
            <person name="Shirasu K."/>
        </authorList>
    </citation>
    <scope>NUCLEOTIDE SEQUENCE [LARGE SCALE GENOMIC DNA]</scope>
    <source>
        <strain evidence="3">104-T / ATCC 96160 / CBS 514.97 / LARS 414 / MAFF 240422</strain>
    </source>
</reference>
<evidence type="ECO:0000313" key="3">
    <source>
        <dbReference type="Proteomes" id="UP000014480"/>
    </source>
</evidence>
<evidence type="ECO:0000313" key="2">
    <source>
        <dbReference type="EMBL" id="TDZ25870.1"/>
    </source>
</evidence>
<gene>
    <name evidence="2" type="ORF">Cob_v000421</name>
</gene>
<accession>A0A484G7I1</accession>